<proteinExistence type="predicted"/>
<protein>
    <submittedName>
        <fullName evidence="2">Wiskott-Aldrich syndrome protein family member 3</fullName>
    </submittedName>
</protein>
<feature type="compositionally biased region" description="Pro residues" evidence="1">
    <location>
        <begin position="96"/>
        <end position="121"/>
    </location>
</feature>
<dbReference type="EMBL" id="QNUK01000383">
    <property type="protein sequence ID" value="KAF5894245.1"/>
    <property type="molecule type" value="Genomic_DNA"/>
</dbReference>
<name>A0A8J4UEI7_CLAMG</name>
<feature type="non-terminal residue" evidence="2">
    <location>
        <position position="1"/>
    </location>
</feature>
<feature type="region of interest" description="Disordered" evidence="1">
    <location>
        <begin position="62"/>
        <end position="154"/>
    </location>
</feature>
<reference evidence="2" key="1">
    <citation type="submission" date="2020-07" db="EMBL/GenBank/DDBJ databases">
        <title>Clarias magur genome sequencing, assembly and annotation.</title>
        <authorList>
            <person name="Kushwaha B."/>
            <person name="Kumar R."/>
            <person name="Das P."/>
            <person name="Joshi C.G."/>
            <person name="Kumar D."/>
            <person name="Nagpure N.S."/>
            <person name="Pandey M."/>
            <person name="Agarwal S."/>
            <person name="Srivastava S."/>
            <person name="Singh M."/>
            <person name="Sahoo L."/>
            <person name="Jayasankar P."/>
            <person name="Meher P.K."/>
            <person name="Koringa P.G."/>
            <person name="Iquebal M.A."/>
            <person name="Das S.P."/>
            <person name="Bit A."/>
            <person name="Patnaik S."/>
            <person name="Patel N."/>
            <person name="Shah T.M."/>
            <person name="Hinsu A."/>
            <person name="Jena J.K."/>
        </authorList>
    </citation>
    <scope>NUCLEOTIDE SEQUENCE</scope>
    <source>
        <strain evidence="2">CIFAMagur01</strain>
        <tissue evidence="2">Testis</tissue>
    </source>
</reference>
<dbReference type="Proteomes" id="UP000727407">
    <property type="component" value="Unassembled WGS sequence"/>
</dbReference>
<dbReference type="AlphaFoldDB" id="A0A8J4UEI7"/>
<evidence type="ECO:0000313" key="3">
    <source>
        <dbReference type="Proteomes" id="UP000727407"/>
    </source>
</evidence>
<keyword evidence="3" id="KW-1185">Reference proteome</keyword>
<organism evidence="2 3">
    <name type="scientific">Clarias magur</name>
    <name type="common">Asian catfish</name>
    <name type="synonym">Macropteronotus magur</name>
    <dbReference type="NCBI Taxonomy" id="1594786"/>
    <lineage>
        <taxon>Eukaryota</taxon>
        <taxon>Metazoa</taxon>
        <taxon>Chordata</taxon>
        <taxon>Craniata</taxon>
        <taxon>Vertebrata</taxon>
        <taxon>Euteleostomi</taxon>
        <taxon>Actinopterygii</taxon>
        <taxon>Neopterygii</taxon>
        <taxon>Teleostei</taxon>
        <taxon>Ostariophysi</taxon>
        <taxon>Siluriformes</taxon>
        <taxon>Clariidae</taxon>
        <taxon>Clarias</taxon>
    </lineage>
</organism>
<sequence length="154" mass="15982">KEAEHEYQSIGGPTGVADSVPSRCRLNSSSLHMPTGGVVNGDITLPPVDYCLMECSSPLPSPPPAAIFPSLQTTPLTPPSPPSSHPGPSISALSCPLPPVPLPGPLQTPPPLGPPPPPIPRVPSHLMGTRKGRSQESQPITDRHSDLQSTITHG</sequence>
<evidence type="ECO:0000256" key="1">
    <source>
        <dbReference type="SAM" id="MobiDB-lite"/>
    </source>
</evidence>
<gene>
    <name evidence="2" type="primary">wasf3</name>
    <name evidence="2" type="ORF">DAT39_016052</name>
</gene>
<feature type="region of interest" description="Disordered" evidence="1">
    <location>
        <begin position="1"/>
        <end position="22"/>
    </location>
</feature>
<comment type="caution">
    <text evidence="2">The sequence shown here is derived from an EMBL/GenBank/DDBJ whole genome shotgun (WGS) entry which is preliminary data.</text>
</comment>
<feature type="compositionally biased region" description="Pro residues" evidence="1">
    <location>
        <begin position="76"/>
        <end position="85"/>
    </location>
</feature>
<accession>A0A8J4UEI7</accession>
<evidence type="ECO:0000313" key="2">
    <source>
        <dbReference type="EMBL" id="KAF5894245.1"/>
    </source>
</evidence>
<feature type="non-terminal residue" evidence="2">
    <location>
        <position position="154"/>
    </location>
</feature>